<evidence type="ECO:0000256" key="1">
    <source>
        <dbReference type="SAM" id="Phobius"/>
    </source>
</evidence>
<protein>
    <recommendedName>
        <fullName evidence="4">DUF2812 domain-containing protein</fullName>
    </recommendedName>
</protein>
<dbReference type="Proteomes" id="UP001199296">
    <property type="component" value="Unassembled WGS sequence"/>
</dbReference>
<dbReference type="AlphaFoldDB" id="A0AAW4WZ07"/>
<evidence type="ECO:0000313" key="3">
    <source>
        <dbReference type="Proteomes" id="UP001199296"/>
    </source>
</evidence>
<feature type="transmembrane region" description="Helical" evidence="1">
    <location>
        <begin position="115"/>
        <end position="132"/>
    </location>
</feature>
<reference evidence="2 3" key="1">
    <citation type="submission" date="2021-10" db="EMBL/GenBank/DDBJ databases">
        <authorList>
            <person name="Grouzdev D.S."/>
            <person name="Pantiukh K.S."/>
            <person name="Krutkina M.S."/>
        </authorList>
    </citation>
    <scope>NUCLEOTIDE SEQUENCE [LARGE SCALE GENOMIC DNA]</scope>
    <source>
        <strain evidence="2 3">Z-7514</strain>
    </source>
</reference>
<dbReference type="EMBL" id="JAJFAT010000003">
    <property type="protein sequence ID" value="MCC3144322.1"/>
    <property type="molecule type" value="Genomic_DNA"/>
</dbReference>
<evidence type="ECO:0000313" key="2">
    <source>
        <dbReference type="EMBL" id="MCC3144322.1"/>
    </source>
</evidence>
<proteinExistence type="predicted"/>
<evidence type="ECO:0008006" key="4">
    <source>
        <dbReference type="Google" id="ProtNLM"/>
    </source>
</evidence>
<gene>
    <name evidence="2" type="ORF">LJ207_03185</name>
</gene>
<keyword evidence="1" id="KW-0472">Membrane</keyword>
<keyword evidence="3" id="KW-1185">Reference proteome</keyword>
<keyword evidence="1" id="KW-0812">Transmembrane</keyword>
<feature type="transmembrane region" description="Helical" evidence="1">
    <location>
        <begin position="144"/>
        <end position="166"/>
    </location>
</feature>
<accession>A0AAW4WZ07</accession>
<dbReference type="RefSeq" id="WP_229344021.1">
    <property type="nucleotide sequence ID" value="NZ_JAJFAT010000003.1"/>
</dbReference>
<keyword evidence="1" id="KW-1133">Transmembrane helix</keyword>
<comment type="caution">
    <text evidence="2">The sequence shown here is derived from an EMBL/GenBank/DDBJ whole genome shotgun (WGS) entry which is preliminary data.</text>
</comment>
<name>A0AAW4WZ07_9FIRM</name>
<sequence>MAKNKEEYQLRYIYHTNKYEDAYLIELELDQYCDLYNAWDGSALDRKALDPGLSNFLERASFELPLEEKVEICFYLPEEKKDESKEADARATIKNNFRMDIFFLNRKLDNNKRKISYYFLLGIAFILTAYLIPENQDLSLLVSLLQEGLFIGSWVFMWEASSLFFFSTKELKDKKKRYLRYLSSEIIFNYY</sequence>
<organism evidence="2 3">
    <name type="scientific">Halanaerobium polyolivorans</name>
    <dbReference type="NCBI Taxonomy" id="2886943"/>
    <lineage>
        <taxon>Bacteria</taxon>
        <taxon>Bacillati</taxon>
        <taxon>Bacillota</taxon>
        <taxon>Clostridia</taxon>
        <taxon>Halanaerobiales</taxon>
        <taxon>Halanaerobiaceae</taxon>
        <taxon>Halanaerobium</taxon>
    </lineage>
</organism>